<proteinExistence type="predicted"/>
<dbReference type="GO" id="GO:0046872">
    <property type="term" value="F:metal ion binding"/>
    <property type="evidence" value="ECO:0007669"/>
    <property type="project" value="UniProtKB-KW"/>
</dbReference>
<organism evidence="3 4">
    <name type="scientific">Liquorilactobacillus capillatus DSM 19910</name>
    <dbReference type="NCBI Taxonomy" id="1423731"/>
    <lineage>
        <taxon>Bacteria</taxon>
        <taxon>Bacillati</taxon>
        <taxon>Bacillota</taxon>
        <taxon>Bacilli</taxon>
        <taxon>Lactobacillales</taxon>
        <taxon>Lactobacillaceae</taxon>
        <taxon>Liquorilactobacillus</taxon>
    </lineage>
</organism>
<sequence length="82" mass="8946">MKGMSTMIKITMVLGELTCPSCLTKIQAALESQGAQEVKVLFNTGKVIIRTTKSKPSAAAFKQVVTDLGYKVLKVRVKEETK</sequence>
<gene>
    <name evidence="3" type="ORF">FC81_GL000765</name>
</gene>
<dbReference type="Pfam" id="PF00403">
    <property type="entry name" value="HMA"/>
    <property type="match status" value="1"/>
</dbReference>
<dbReference type="STRING" id="1423731.FC81_GL000765"/>
<dbReference type="SUPFAM" id="SSF55008">
    <property type="entry name" value="HMA, heavy metal-associated domain"/>
    <property type="match status" value="1"/>
</dbReference>
<evidence type="ECO:0000313" key="4">
    <source>
        <dbReference type="Proteomes" id="UP000051621"/>
    </source>
</evidence>
<dbReference type="InterPro" id="IPR036163">
    <property type="entry name" value="HMA_dom_sf"/>
</dbReference>
<dbReference type="InterPro" id="IPR017969">
    <property type="entry name" value="Heavy-metal-associated_CS"/>
</dbReference>
<evidence type="ECO:0000313" key="3">
    <source>
        <dbReference type="EMBL" id="KRL02421.1"/>
    </source>
</evidence>
<comment type="caution">
    <text evidence="3">The sequence shown here is derived from an EMBL/GenBank/DDBJ whole genome shotgun (WGS) entry which is preliminary data.</text>
</comment>
<keyword evidence="4" id="KW-1185">Reference proteome</keyword>
<name>A0A0R1MB22_9LACO</name>
<dbReference type="AlphaFoldDB" id="A0A0R1MB22"/>
<evidence type="ECO:0000256" key="1">
    <source>
        <dbReference type="ARBA" id="ARBA00022723"/>
    </source>
</evidence>
<dbReference type="Proteomes" id="UP000051621">
    <property type="component" value="Unassembled WGS sequence"/>
</dbReference>
<dbReference type="InterPro" id="IPR006121">
    <property type="entry name" value="HMA_dom"/>
</dbReference>
<keyword evidence="1" id="KW-0479">Metal-binding</keyword>
<evidence type="ECO:0000259" key="2">
    <source>
        <dbReference type="Pfam" id="PF00403"/>
    </source>
</evidence>
<reference evidence="3 4" key="1">
    <citation type="journal article" date="2015" name="Genome Announc.">
        <title>Expanding the biotechnology potential of lactobacilli through comparative genomics of 213 strains and associated genera.</title>
        <authorList>
            <person name="Sun Z."/>
            <person name="Harris H.M."/>
            <person name="McCann A."/>
            <person name="Guo C."/>
            <person name="Argimon S."/>
            <person name="Zhang W."/>
            <person name="Yang X."/>
            <person name="Jeffery I.B."/>
            <person name="Cooney J.C."/>
            <person name="Kagawa T.F."/>
            <person name="Liu W."/>
            <person name="Song Y."/>
            <person name="Salvetti E."/>
            <person name="Wrobel A."/>
            <person name="Rasinkangas P."/>
            <person name="Parkhill J."/>
            <person name="Rea M.C."/>
            <person name="O'Sullivan O."/>
            <person name="Ritari J."/>
            <person name="Douillard F.P."/>
            <person name="Paul Ross R."/>
            <person name="Yang R."/>
            <person name="Briner A.E."/>
            <person name="Felis G.E."/>
            <person name="de Vos W.M."/>
            <person name="Barrangou R."/>
            <person name="Klaenhammer T.R."/>
            <person name="Caufield P.W."/>
            <person name="Cui Y."/>
            <person name="Zhang H."/>
            <person name="O'Toole P.W."/>
        </authorList>
    </citation>
    <scope>NUCLEOTIDE SEQUENCE [LARGE SCALE GENOMIC DNA]</scope>
    <source>
        <strain evidence="3 4">DSM 19910</strain>
    </source>
</reference>
<dbReference type="PROSITE" id="PS01047">
    <property type="entry name" value="HMA_1"/>
    <property type="match status" value="1"/>
</dbReference>
<dbReference type="Gene3D" id="3.30.70.100">
    <property type="match status" value="1"/>
</dbReference>
<feature type="domain" description="HMA" evidence="2">
    <location>
        <begin position="17"/>
        <end position="71"/>
    </location>
</feature>
<dbReference type="EMBL" id="AZEF01000013">
    <property type="protein sequence ID" value="KRL02421.1"/>
    <property type="molecule type" value="Genomic_DNA"/>
</dbReference>
<dbReference type="PATRIC" id="fig|1423731.3.peg.784"/>
<protein>
    <recommendedName>
        <fullName evidence="2">HMA domain-containing protein</fullName>
    </recommendedName>
</protein>
<accession>A0A0R1MB22</accession>